<organism evidence="1 2">
    <name type="scientific">Rozella allomycis (strain CSF55)</name>
    <dbReference type="NCBI Taxonomy" id="988480"/>
    <lineage>
        <taxon>Eukaryota</taxon>
        <taxon>Fungi</taxon>
        <taxon>Fungi incertae sedis</taxon>
        <taxon>Cryptomycota</taxon>
        <taxon>Cryptomycota incertae sedis</taxon>
        <taxon>Rozella</taxon>
    </lineage>
</organism>
<gene>
    <name evidence="1" type="ORF">O9G_000855</name>
</gene>
<keyword evidence="2" id="KW-1185">Reference proteome</keyword>
<dbReference type="HOGENOM" id="CLU_1993888_0_0_1"/>
<reference evidence="1 2" key="1">
    <citation type="journal article" date="2013" name="Curr. Biol.">
        <title>Shared signatures of parasitism and phylogenomics unite Cryptomycota and microsporidia.</title>
        <authorList>
            <person name="James T.Y."/>
            <person name="Pelin A."/>
            <person name="Bonen L."/>
            <person name="Ahrendt S."/>
            <person name="Sain D."/>
            <person name="Corradi N."/>
            <person name="Stajich J.E."/>
        </authorList>
    </citation>
    <scope>NUCLEOTIDE SEQUENCE [LARGE SCALE GENOMIC DNA]</scope>
    <source>
        <strain evidence="1 2">CSF55</strain>
    </source>
</reference>
<sequence length="125" mass="14518">MQEYLNSYAACLKKKDFQNAAIYRASIYFLQRLQDNLTSITERGLFLTDEELLALYFEAYGVFQSSLNIYLQQDIKHINILNRKNLDSLNSIKEGRSHIARILMILGDLSKTVLYALVSEVYRVN</sequence>
<protein>
    <submittedName>
        <fullName evidence="1">Uncharacterized protein</fullName>
    </submittedName>
</protein>
<dbReference type="AlphaFoldDB" id="A0A075ARH5"/>
<dbReference type="Proteomes" id="UP000030755">
    <property type="component" value="Unassembled WGS sequence"/>
</dbReference>
<dbReference type="EMBL" id="KE561117">
    <property type="protein sequence ID" value="EPZ32780.1"/>
    <property type="molecule type" value="Genomic_DNA"/>
</dbReference>
<evidence type="ECO:0000313" key="1">
    <source>
        <dbReference type="EMBL" id="EPZ32780.1"/>
    </source>
</evidence>
<evidence type="ECO:0000313" key="2">
    <source>
        <dbReference type="Proteomes" id="UP000030755"/>
    </source>
</evidence>
<accession>A0A075ARH5</accession>
<name>A0A075ARH5_ROZAC</name>
<proteinExistence type="predicted"/>